<dbReference type="PANTHER" id="PTHR11879:SF55">
    <property type="entry name" value="GLUTAMATE OXALOACETATE TRANSAMINASE 1, ISOFORM B"/>
    <property type="match status" value="1"/>
</dbReference>
<evidence type="ECO:0000256" key="1">
    <source>
        <dbReference type="ARBA" id="ARBA00001933"/>
    </source>
</evidence>
<keyword evidence="4 7" id="KW-0032">Aminotransferase</keyword>
<dbReference type="GO" id="GO:0006520">
    <property type="term" value="P:amino acid metabolic process"/>
    <property type="evidence" value="ECO:0007669"/>
    <property type="project" value="InterPro"/>
</dbReference>
<dbReference type="NCBIfam" id="NF006719">
    <property type="entry name" value="PRK09257.1"/>
    <property type="match status" value="1"/>
</dbReference>
<reference evidence="9 10" key="1">
    <citation type="journal article" date="2021" name="Nat. Commun.">
        <title>Genetic determinants of endophytism in the Arabidopsis root mycobiome.</title>
        <authorList>
            <person name="Mesny F."/>
            <person name="Miyauchi S."/>
            <person name="Thiergart T."/>
            <person name="Pickel B."/>
            <person name="Atanasova L."/>
            <person name="Karlsson M."/>
            <person name="Huettel B."/>
            <person name="Barry K.W."/>
            <person name="Haridas S."/>
            <person name="Chen C."/>
            <person name="Bauer D."/>
            <person name="Andreopoulos W."/>
            <person name="Pangilinan J."/>
            <person name="LaButti K."/>
            <person name="Riley R."/>
            <person name="Lipzen A."/>
            <person name="Clum A."/>
            <person name="Drula E."/>
            <person name="Henrissat B."/>
            <person name="Kohler A."/>
            <person name="Grigoriev I.V."/>
            <person name="Martin F.M."/>
            <person name="Hacquard S."/>
        </authorList>
    </citation>
    <scope>NUCLEOTIDE SEQUENCE [LARGE SCALE GENOMIC DNA]</scope>
    <source>
        <strain evidence="9 10">MPI-CAGE-CH-0241</strain>
    </source>
</reference>
<evidence type="ECO:0000256" key="4">
    <source>
        <dbReference type="ARBA" id="ARBA00022576"/>
    </source>
</evidence>
<gene>
    <name evidence="9" type="ORF">B0T10DRAFT_538988</name>
</gene>
<dbReference type="GO" id="GO:0004069">
    <property type="term" value="F:L-aspartate:2-oxoglutarate aminotransferase activity"/>
    <property type="evidence" value="ECO:0007669"/>
    <property type="project" value="UniProtKB-EC"/>
</dbReference>
<keyword evidence="5 7" id="KW-0808">Transferase</keyword>
<dbReference type="GO" id="GO:0030170">
    <property type="term" value="F:pyridoxal phosphate binding"/>
    <property type="evidence" value="ECO:0007669"/>
    <property type="project" value="InterPro"/>
</dbReference>
<comment type="caution">
    <text evidence="9">The sequence shown here is derived from an EMBL/GenBank/DDBJ whole genome shotgun (WGS) entry which is preliminary data.</text>
</comment>
<evidence type="ECO:0000256" key="7">
    <source>
        <dbReference type="RuleBase" id="RU000480"/>
    </source>
</evidence>
<accession>A0A9P8W1X3</accession>
<evidence type="ECO:0000256" key="2">
    <source>
        <dbReference type="ARBA" id="ARBA00007441"/>
    </source>
</evidence>
<dbReference type="PANTHER" id="PTHR11879">
    <property type="entry name" value="ASPARTATE AMINOTRANSFERASE"/>
    <property type="match status" value="1"/>
</dbReference>
<dbReference type="Proteomes" id="UP000777438">
    <property type="component" value="Unassembled WGS sequence"/>
</dbReference>
<keyword evidence="10" id="KW-1185">Reference proteome</keyword>
<evidence type="ECO:0000256" key="3">
    <source>
        <dbReference type="ARBA" id="ARBA00011738"/>
    </source>
</evidence>
<dbReference type="EC" id="2.6.1.1" evidence="7"/>
<dbReference type="Gene3D" id="3.40.640.10">
    <property type="entry name" value="Type I PLP-dependent aspartate aminotransferase-like (Major domain)"/>
    <property type="match status" value="1"/>
</dbReference>
<evidence type="ECO:0000259" key="8">
    <source>
        <dbReference type="Pfam" id="PF00155"/>
    </source>
</evidence>
<dbReference type="InterPro" id="IPR000796">
    <property type="entry name" value="Asp_trans"/>
</dbReference>
<sequence length="404" mass="44617">MFFDNVKKGAPDIMYHLKVQADGDKSPDKVDLGVGIYRNEQGLYNEMKVLKQAKAALAAANPDHDYEVTTGNQSYLENAAKVVFGKDSSLLQANQVASVQTISGTGAVHIAFMLLARSVPGMSKTVYVGTPAWGNYVPMLGLAGLDAKTYTHYDPKTGTVAWDSVLATVRSAPEGSIFVLQACCHNPTAADFTKEQWQILAQEMKTRRQFPVFDIAYQGLGNGLEEDIYCVRHFVEQGFEMLVCQSFAKNFALYGERVGALHAVCPSADSALAVRDQMRFLIRVEFSSSPAYGSRLVDLILSDPAREAAWRQELDGVHQRLHKLRAKLFDLLTNAYKTPGDWSVITKGNGLFTLLPLTVAQCETLQKKYHIYLVTTGRVTVSGLNERNIDYVAKSIDTVVRESQ</sequence>
<dbReference type="CDD" id="cd00609">
    <property type="entry name" value="AAT_like"/>
    <property type="match status" value="1"/>
</dbReference>
<dbReference type="Gene3D" id="3.90.1150.10">
    <property type="entry name" value="Aspartate Aminotransferase, domain 1"/>
    <property type="match status" value="1"/>
</dbReference>
<keyword evidence="6" id="KW-0663">Pyridoxal phosphate</keyword>
<feature type="domain" description="Aminotransferase class I/classII large" evidence="8">
    <location>
        <begin position="28"/>
        <end position="396"/>
    </location>
</feature>
<dbReference type="SUPFAM" id="SSF53383">
    <property type="entry name" value="PLP-dependent transferases"/>
    <property type="match status" value="1"/>
</dbReference>
<dbReference type="InterPro" id="IPR004839">
    <property type="entry name" value="Aminotransferase_I/II_large"/>
</dbReference>
<comment type="similarity">
    <text evidence="2">Belongs to the class-I pyridoxal-phosphate-dependent aminotransferase family.</text>
</comment>
<dbReference type="InterPro" id="IPR004838">
    <property type="entry name" value="NHTrfase_class1_PyrdxlP-BS"/>
</dbReference>
<name>A0A9P8W1X3_9HYPO</name>
<dbReference type="EMBL" id="JAGPYM010000014">
    <property type="protein sequence ID" value="KAH6887598.1"/>
    <property type="molecule type" value="Genomic_DNA"/>
</dbReference>
<dbReference type="AlphaFoldDB" id="A0A9P8W1X3"/>
<evidence type="ECO:0000256" key="5">
    <source>
        <dbReference type="ARBA" id="ARBA00022679"/>
    </source>
</evidence>
<dbReference type="InterPro" id="IPR015422">
    <property type="entry name" value="PyrdxlP-dep_Trfase_small"/>
</dbReference>
<dbReference type="InterPro" id="IPR015424">
    <property type="entry name" value="PyrdxlP-dep_Trfase"/>
</dbReference>
<dbReference type="InterPro" id="IPR015421">
    <property type="entry name" value="PyrdxlP-dep_Trfase_major"/>
</dbReference>
<protein>
    <recommendedName>
        <fullName evidence="7">Aspartate aminotransferase</fullName>
        <ecNumber evidence="7">2.6.1.1</ecNumber>
    </recommendedName>
</protein>
<evidence type="ECO:0000313" key="9">
    <source>
        <dbReference type="EMBL" id="KAH6887598.1"/>
    </source>
</evidence>
<comment type="cofactor">
    <cofactor evidence="1">
        <name>pyridoxal 5'-phosphate</name>
        <dbReference type="ChEBI" id="CHEBI:597326"/>
    </cofactor>
</comment>
<dbReference type="OrthoDB" id="6752799at2759"/>
<dbReference type="PROSITE" id="PS00105">
    <property type="entry name" value="AA_TRANSFER_CLASS_1"/>
    <property type="match status" value="1"/>
</dbReference>
<dbReference type="Pfam" id="PF00155">
    <property type="entry name" value="Aminotran_1_2"/>
    <property type="match status" value="1"/>
</dbReference>
<dbReference type="PRINTS" id="PR00799">
    <property type="entry name" value="TRANSAMINASE"/>
</dbReference>
<comment type="subunit">
    <text evidence="3 7">Homodimer.</text>
</comment>
<comment type="catalytic activity">
    <reaction evidence="7">
        <text>L-aspartate + 2-oxoglutarate = oxaloacetate + L-glutamate</text>
        <dbReference type="Rhea" id="RHEA:21824"/>
        <dbReference type="ChEBI" id="CHEBI:16452"/>
        <dbReference type="ChEBI" id="CHEBI:16810"/>
        <dbReference type="ChEBI" id="CHEBI:29985"/>
        <dbReference type="ChEBI" id="CHEBI:29991"/>
        <dbReference type="EC" id="2.6.1.1"/>
    </reaction>
</comment>
<evidence type="ECO:0000313" key="10">
    <source>
        <dbReference type="Proteomes" id="UP000777438"/>
    </source>
</evidence>
<evidence type="ECO:0000256" key="6">
    <source>
        <dbReference type="ARBA" id="ARBA00022898"/>
    </source>
</evidence>
<organism evidence="9 10">
    <name type="scientific">Thelonectria olida</name>
    <dbReference type="NCBI Taxonomy" id="1576542"/>
    <lineage>
        <taxon>Eukaryota</taxon>
        <taxon>Fungi</taxon>
        <taxon>Dikarya</taxon>
        <taxon>Ascomycota</taxon>
        <taxon>Pezizomycotina</taxon>
        <taxon>Sordariomycetes</taxon>
        <taxon>Hypocreomycetidae</taxon>
        <taxon>Hypocreales</taxon>
        <taxon>Nectriaceae</taxon>
        <taxon>Thelonectria</taxon>
    </lineage>
</organism>
<comment type="miscellaneous">
    <text evidence="7">In eukaryotes there are cytoplasmic, mitochondrial and chloroplastic isozymes.</text>
</comment>
<proteinExistence type="inferred from homology"/>